<dbReference type="GO" id="GO:0005737">
    <property type="term" value="C:cytoplasm"/>
    <property type="evidence" value="ECO:0007669"/>
    <property type="project" value="TreeGrafter"/>
</dbReference>
<dbReference type="SUPFAM" id="SSF51338">
    <property type="entry name" value="Composite domain of metallo-dependent hydrolases"/>
    <property type="match status" value="1"/>
</dbReference>
<dbReference type="GO" id="GO:0004038">
    <property type="term" value="F:allantoinase activity"/>
    <property type="evidence" value="ECO:0007669"/>
    <property type="project" value="TreeGrafter"/>
</dbReference>
<reference evidence="2 3" key="1">
    <citation type="submission" date="2019-03" db="EMBL/GenBank/DDBJ databases">
        <title>Draft genome sequences of novel Actinobacteria.</title>
        <authorList>
            <person name="Sahin N."/>
            <person name="Ay H."/>
            <person name="Saygin H."/>
        </authorList>
    </citation>
    <scope>NUCLEOTIDE SEQUENCE [LARGE SCALE GENOMIC DNA]</scope>
    <source>
        <strain evidence="2 3">JCM 30547</strain>
    </source>
</reference>
<dbReference type="Proteomes" id="UP000295075">
    <property type="component" value="Unassembled WGS sequence"/>
</dbReference>
<comment type="caution">
    <text evidence="2">The sequence shown here is derived from an EMBL/GenBank/DDBJ whole genome shotgun (WGS) entry which is preliminary data.</text>
</comment>
<dbReference type="Gene3D" id="3.20.20.140">
    <property type="entry name" value="Metal-dependent hydrolases"/>
    <property type="match status" value="1"/>
</dbReference>
<dbReference type="SUPFAM" id="SSF51556">
    <property type="entry name" value="Metallo-dependent hydrolases"/>
    <property type="match status" value="1"/>
</dbReference>
<gene>
    <name evidence="2" type="ORF">E1261_32985</name>
</gene>
<dbReference type="Pfam" id="PF07969">
    <property type="entry name" value="Amidohydro_3"/>
    <property type="match status" value="1"/>
</dbReference>
<dbReference type="OrthoDB" id="9766983at2"/>
<dbReference type="InterPro" id="IPR013108">
    <property type="entry name" value="Amidohydro_3"/>
</dbReference>
<dbReference type="InterPro" id="IPR032466">
    <property type="entry name" value="Metal_Hydrolase"/>
</dbReference>
<organism evidence="2 3">
    <name type="scientific">Kribbella albertanoniae</name>
    <dbReference type="NCBI Taxonomy" id="1266829"/>
    <lineage>
        <taxon>Bacteria</taxon>
        <taxon>Bacillati</taxon>
        <taxon>Actinomycetota</taxon>
        <taxon>Actinomycetes</taxon>
        <taxon>Propionibacteriales</taxon>
        <taxon>Kribbellaceae</taxon>
        <taxon>Kribbella</taxon>
    </lineage>
</organism>
<dbReference type="NCBIfam" id="NF006560">
    <property type="entry name" value="PRK09061.1"/>
    <property type="match status" value="1"/>
</dbReference>
<proteinExistence type="predicted"/>
<evidence type="ECO:0000313" key="3">
    <source>
        <dbReference type="Proteomes" id="UP000295075"/>
    </source>
</evidence>
<dbReference type="PANTHER" id="PTHR43668">
    <property type="entry name" value="ALLANTOINASE"/>
    <property type="match status" value="1"/>
</dbReference>
<dbReference type="Gene3D" id="2.30.40.10">
    <property type="entry name" value="Urease, subunit C, domain 1"/>
    <property type="match status" value="1"/>
</dbReference>
<sequence length="489" mass="50710">MTGRADVALVGGRVIDPETGLDDIRTVAFTGGEITHVTTEFVAAEKVIDATGLVVAPGFIDLHSHAQSLIGARLQALDGVTSALDLEAGRWPVGPAIRAAEDQGRPINFGFSAGWAHVRATIAGGAKIGPDVILPAAPGWDQPWSSRQVADVLDMLAEELAAGAVGIGVLLGYAPGVTRAEYLEVAQLATEFGVGTFTHARFLSGAEPGSSLEGVLEVIAASAATGAPMHLCHLNSTSGRQAPQVASALTTAAGQGLPVTGEAYPYGSGATEIGAAFLSPENLPRLGIDHTAVHLLAAGRPVRDPAEYDELRATRPDTDVIVAFLDESDPDDLAALLGTLLLPDTAIASDAFTPYLDASPVTADLWPSPPGAVTHPRSAGCFAKVFRWLVRDLGVVTLPDAVRRCTLIPAQVLAASTPQARRKGRLQTGCDADVVVFDPARFGDVATYEQLEPSRGMVHVFVDGVPVVRDGELVLDARPGRPILGAGLG</sequence>
<dbReference type="AlphaFoldDB" id="A0A4R4PHV5"/>
<keyword evidence="3" id="KW-1185">Reference proteome</keyword>
<dbReference type="RefSeq" id="WP_132413567.1">
    <property type="nucleotide sequence ID" value="NZ_SMKA01000214.1"/>
</dbReference>
<protein>
    <submittedName>
        <fullName evidence="2">D-glutamate deacylase</fullName>
    </submittedName>
</protein>
<name>A0A4R4PHV5_9ACTN</name>
<evidence type="ECO:0000313" key="2">
    <source>
        <dbReference type="EMBL" id="TDC21590.1"/>
    </source>
</evidence>
<dbReference type="InterPro" id="IPR050138">
    <property type="entry name" value="DHOase/Allantoinase_Hydrolase"/>
</dbReference>
<accession>A0A4R4PHV5</accession>
<evidence type="ECO:0000259" key="1">
    <source>
        <dbReference type="Pfam" id="PF07969"/>
    </source>
</evidence>
<dbReference type="GO" id="GO:0006145">
    <property type="term" value="P:purine nucleobase catabolic process"/>
    <property type="evidence" value="ECO:0007669"/>
    <property type="project" value="TreeGrafter"/>
</dbReference>
<dbReference type="EMBL" id="SMKA01000214">
    <property type="protein sequence ID" value="TDC21590.1"/>
    <property type="molecule type" value="Genomic_DNA"/>
</dbReference>
<dbReference type="PANTHER" id="PTHR43668:SF2">
    <property type="entry name" value="ALLANTOINASE"/>
    <property type="match status" value="1"/>
</dbReference>
<dbReference type="InterPro" id="IPR011059">
    <property type="entry name" value="Metal-dep_hydrolase_composite"/>
</dbReference>
<feature type="domain" description="Amidohydrolase 3" evidence="1">
    <location>
        <begin position="46"/>
        <end position="237"/>
    </location>
</feature>